<keyword evidence="2" id="KW-1185">Reference proteome</keyword>
<name>A0A8J3FYQ0_9PSEU</name>
<dbReference type="Proteomes" id="UP000637578">
    <property type="component" value="Unassembled WGS sequence"/>
</dbReference>
<proteinExistence type="predicted"/>
<sequence length="121" mass="13394">MATMNTAPVEVRRQEDGALLGYVRPAGGHRWQPLTVFGYALGGTDTREAATAVVQRRGLVALTGTWQYRDPNDRCWYDCQLVEASATRIRVCITDPNNPEYGTTVVLDNPGPDTLRPASEW</sequence>
<evidence type="ECO:0000313" key="2">
    <source>
        <dbReference type="Proteomes" id="UP000637578"/>
    </source>
</evidence>
<protein>
    <submittedName>
        <fullName evidence="1">Uncharacterized protein</fullName>
    </submittedName>
</protein>
<reference evidence="1" key="1">
    <citation type="journal article" date="2014" name="Int. J. Syst. Evol. Microbiol.">
        <title>Complete genome sequence of Corynebacterium casei LMG S-19264T (=DSM 44701T), isolated from a smear-ripened cheese.</title>
        <authorList>
            <consortium name="US DOE Joint Genome Institute (JGI-PGF)"/>
            <person name="Walter F."/>
            <person name="Albersmeier A."/>
            <person name="Kalinowski J."/>
            <person name="Ruckert C."/>
        </authorList>
    </citation>
    <scope>NUCLEOTIDE SEQUENCE</scope>
    <source>
        <strain evidence="1">CGMCC 4.5737</strain>
    </source>
</reference>
<gene>
    <name evidence="1" type="ORF">GCM10012275_50680</name>
</gene>
<reference evidence="1" key="2">
    <citation type="submission" date="2020-09" db="EMBL/GenBank/DDBJ databases">
        <authorList>
            <person name="Sun Q."/>
            <person name="Zhou Y."/>
        </authorList>
    </citation>
    <scope>NUCLEOTIDE SEQUENCE</scope>
    <source>
        <strain evidence="1">CGMCC 4.5737</strain>
    </source>
</reference>
<evidence type="ECO:0000313" key="1">
    <source>
        <dbReference type="EMBL" id="GGM73826.1"/>
    </source>
</evidence>
<comment type="caution">
    <text evidence="1">The sequence shown here is derived from an EMBL/GenBank/DDBJ whole genome shotgun (WGS) entry which is preliminary data.</text>
</comment>
<dbReference type="EMBL" id="BMMK01000031">
    <property type="protein sequence ID" value="GGM73826.1"/>
    <property type="molecule type" value="Genomic_DNA"/>
</dbReference>
<organism evidence="1 2">
    <name type="scientific">Longimycelium tulufanense</name>
    <dbReference type="NCBI Taxonomy" id="907463"/>
    <lineage>
        <taxon>Bacteria</taxon>
        <taxon>Bacillati</taxon>
        <taxon>Actinomycetota</taxon>
        <taxon>Actinomycetes</taxon>
        <taxon>Pseudonocardiales</taxon>
        <taxon>Pseudonocardiaceae</taxon>
        <taxon>Longimycelium</taxon>
    </lineage>
</organism>
<dbReference type="AlphaFoldDB" id="A0A8J3FYQ0"/>
<accession>A0A8J3FYQ0</accession>